<dbReference type="InterPro" id="IPR035992">
    <property type="entry name" value="Ricin_B-like_lectins"/>
</dbReference>
<evidence type="ECO:0000313" key="2">
    <source>
        <dbReference type="EMBL" id="KAJ7721319.1"/>
    </source>
</evidence>
<feature type="chain" id="PRO_5041939839" description="Ricin B lectin domain-containing protein" evidence="1">
    <location>
        <begin position="20"/>
        <end position="190"/>
    </location>
</feature>
<sequence length="190" mass="19573">MKFVSLVVLATRLFTAVGASAVAPRASPDPDAAIANVIIQPLLNSRLCPLVNSSLCITATGTSLTSPTILAPCNNLLSQLWSVNSVTGNVVQFQNVGNSLCFAELTAPPFNGLAVTIEPCLQTNGAAFSGTLFDASQTITQSKLPLVVTALNSRVGSTTDTGFCLDQTGNSLVINGCSGSLTQSWLLSSP</sequence>
<feature type="signal peptide" evidence="1">
    <location>
        <begin position="1"/>
        <end position="19"/>
    </location>
</feature>
<dbReference type="SUPFAM" id="SSF50370">
    <property type="entry name" value="Ricin B-like lectins"/>
    <property type="match status" value="1"/>
</dbReference>
<dbReference type="EMBL" id="JARKIB010000231">
    <property type="protein sequence ID" value="KAJ7721319.1"/>
    <property type="molecule type" value="Genomic_DNA"/>
</dbReference>
<organism evidence="2 3">
    <name type="scientific">Mycena metata</name>
    <dbReference type="NCBI Taxonomy" id="1033252"/>
    <lineage>
        <taxon>Eukaryota</taxon>
        <taxon>Fungi</taxon>
        <taxon>Dikarya</taxon>
        <taxon>Basidiomycota</taxon>
        <taxon>Agaricomycotina</taxon>
        <taxon>Agaricomycetes</taxon>
        <taxon>Agaricomycetidae</taxon>
        <taxon>Agaricales</taxon>
        <taxon>Marasmiineae</taxon>
        <taxon>Mycenaceae</taxon>
        <taxon>Mycena</taxon>
    </lineage>
</organism>
<dbReference type="Proteomes" id="UP001215598">
    <property type="component" value="Unassembled WGS sequence"/>
</dbReference>
<evidence type="ECO:0000313" key="3">
    <source>
        <dbReference type="Proteomes" id="UP001215598"/>
    </source>
</evidence>
<evidence type="ECO:0008006" key="4">
    <source>
        <dbReference type="Google" id="ProtNLM"/>
    </source>
</evidence>
<protein>
    <recommendedName>
        <fullName evidence="4">Ricin B lectin domain-containing protein</fullName>
    </recommendedName>
</protein>
<name>A0AAD7HJA0_9AGAR</name>
<keyword evidence="1" id="KW-0732">Signal</keyword>
<dbReference type="PROSITE" id="PS50231">
    <property type="entry name" value="RICIN_B_LECTIN"/>
    <property type="match status" value="1"/>
</dbReference>
<proteinExistence type="predicted"/>
<reference evidence="2" key="1">
    <citation type="submission" date="2023-03" db="EMBL/GenBank/DDBJ databases">
        <title>Massive genome expansion in bonnet fungi (Mycena s.s.) driven by repeated elements and novel gene families across ecological guilds.</title>
        <authorList>
            <consortium name="Lawrence Berkeley National Laboratory"/>
            <person name="Harder C.B."/>
            <person name="Miyauchi S."/>
            <person name="Viragh M."/>
            <person name="Kuo A."/>
            <person name="Thoen E."/>
            <person name="Andreopoulos B."/>
            <person name="Lu D."/>
            <person name="Skrede I."/>
            <person name="Drula E."/>
            <person name="Henrissat B."/>
            <person name="Morin E."/>
            <person name="Kohler A."/>
            <person name="Barry K."/>
            <person name="LaButti K."/>
            <person name="Morin E."/>
            <person name="Salamov A."/>
            <person name="Lipzen A."/>
            <person name="Mereny Z."/>
            <person name="Hegedus B."/>
            <person name="Baldrian P."/>
            <person name="Stursova M."/>
            <person name="Weitz H."/>
            <person name="Taylor A."/>
            <person name="Grigoriev I.V."/>
            <person name="Nagy L.G."/>
            <person name="Martin F."/>
            <person name="Kauserud H."/>
        </authorList>
    </citation>
    <scope>NUCLEOTIDE SEQUENCE</scope>
    <source>
        <strain evidence="2">CBHHK182m</strain>
    </source>
</reference>
<keyword evidence="3" id="KW-1185">Reference proteome</keyword>
<dbReference type="Gene3D" id="2.80.10.50">
    <property type="match status" value="1"/>
</dbReference>
<evidence type="ECO:0000256" key="1">
    <source>
        <dbReference type="SAM" id="SignalP"/>
    </source>
</evidence>
<comment type="caution">
    <text evidence="2">The sequence shown here is derived from an EMBL/GenBank/DDBJ whole genome shotgun (WGS) entry which is preliminary data.</text>
</comment>
<dbReference type="AlphaFoldDB" id="A0AAD7HJA0"/>
<dbReference type="CDD" id="cd00161">
    <property type="entry name" value="beta-trefoil_Ricin-like"/>
    <property type="match status" value="1"/>
</dbReference>
<gene>
    <name evidence="2" type="ORF">B0H16DRAFT_1602995</name>
</gene>
<accession>A0AAD7HJA0</accession>